<evidence type="ECO:0000256" key="1">
    <source>
        <dbReference type="SAM" id="MobiDB-lite"/>
    </source>
</evidence>
<keyword evidence="3" id="KW-1185">Reference proteome</keyword>
<evidence type="ECO:0000313" key="3">
    <source>
        <dbReference type="Proteomes" id="UP000075430"/>
    </source>
</evidence>
<sequence length="94" mass="10771">MPSTAKIWPFTNQQHGKLKGEKDPASSRHHFLSAVWVNTNRHADESYETKTRCRRICVDQYGIRAFYEDDPEFRLLSIQAVLCICLNGLSQASS</sequence>
<dbReference type="RefSeq" id="WP_061521004.1">
    <property type="nucleotide sequence ID" value="NZ_JARLZY010000025.1"/>
</dbReference>
<feature type="region of interest" description="Disordered" evidence="1">
    <location>
        <begin position="1"/>
        <end position="25"/>
    </location>
</feature>
<protein>
    <submittedName>
        <fullName evidence="2">Uncharacterized protein</fullName>
    </submittedName>
</protein>
<reference evidence="3" key="1">
    <citation type="submission" date="2016-02" db="EMBL/GenBank/DDBJ databases">
        <authorList>
            <person name="Dunlap C."/>
        </authorList>
    </citation>
    <scope>NUCLEOTIDE SEQUENCE [LARGE SCALE GENOMIC DNA]</scope>
    <source>
        <strain evidence="3">NRRL B-41092</strain>
    </source>
</reference>
<dbReference type="EMBL" id="LSBA01000006">
    <property type="protein sequence ID" value="KXZ21639.1"/>
    <property type="molecule type" value="Genomic_DNA"/>
</dbReference>
<dbReference type="STRING" id="1793963.AXI58_11825"/>
<proteinExistence type="predicted"/>
<gene>
    <name evidence="2" type="ORF">AXI58_11825</name>
</gene>
<dbReference type="AlphaFoldDB" id="A0A150F9F2"/>
<evidence type="ECO:0000313" key="2">
    <source>
        <dbReference type="EMBL" id="KXZ21639.1"/>
    </source>
</evidence>
<organism evidence="2 3">
    <name type="scientific">Bacillus nakamurai</name>
    <dbReference type="NCBI Taxonomy" id="1793963"/>
    <lineage>
        <taxon>Bacteria</taxon>
        <taxon>Bacillati</taxon>
        <taxon>Bacillota</taxon>
        <taxon>Bacilli</taxon>
        <taxon>Bacillales</taxon>
        <taxon>Bacillaceae</taxon>
        <taxon>Bacillus</taxon>
    </lineage>
</organism>
<name>A0A150F9F2_9BACI</name>
<dbReference type="Proteomes" id="UP000075430">
    <property type="component" value="Unassembled WGS sequence"/>
</dbReference>
<accession>A0A150F9F2</accession>
<comment type="caution">
    <text evidence="2">The sequence shown here is derived from an EMBL/GenBank/DDBJ whole genome shotgun (WGS) entry which is preliminary data.</text>
</comment>